<dbReference type="Gene3D" id="3.40.50.150">
    <property type="entry name" value="Vaccinia Virus protein VP39"/>
    <property type="match status" value="1"/>
</dbReference>
<dbReference type="InterPro" id="IPR001045">
    <property type="entry name" value="Spermi_synthase"/>
</dbReference>
<dbReference type="Gene3D" id="2.30.140.10">
    <property type="entry name" value="Spermidine synthase, tetramerisation domain"/>
    <property type="match status" value="1"/>
</dbReference>
<dbReference type="InterPro" id="IPR035246">
    <property type="entry name" value="Spermidine_synt_N"/>
</dbReference>
<dbReference type="InterPro" id="IPR030373">
    <property type="entry name" value="PABS_CS"/>
</dbReference>
<dbReference type="PANTHER" id="PTHR11558:SF11">
    <property type="entry name" value="SPERMIDINE SYNTHASE"/>
    <property type="match status" value="1"/>
</dbReference>
<evidence type="ECO:0000259" key="5">
    <source>
        <dbReference type="PROSITE" id="PS51006"/>
    </source>
</evidence>
<evidence type="ECO:0000313" key="7">
    <source>
        <dbReference type="Proteomes" id="UP000242525"/>
    </source>
</evidence>
<dbReference type="NCBIfam" id="NF002010">
    <property type="entry name" value="PRK00811.1"/>
    <property type="match status" value="1"/>
</dbReference>
<dbReference type="PIRSF" id="PIRSF000502">
    <property type="entry name" value="Spermidine_synth"/>
    <property type="match status" value="1"/>
</dbReference>
<dbReference type="PANTHER" id="PTHR11558">
    <property type="entry name" value="SPERMIDINE/SPERMINE SYNTHASE"/>
    <property type="match status" value="1"/>
</dbReference>
<dbReference type="PROSITE" id="PS51006">
    <property type="entry name" value="PABS_2"/>
    <property type="match status" value="1"/>
</dbReference>
<dbReference type="GO" id="GO:0005829">
    <property type="term" value="C:cytosol"/>
    <property type="evidence" value="ECO:0007669"/>
    <property type="project" value="TreeGrafter"/>
</dbReference>
<dbReference type="SUPFAM" id="SSF53335">
    <property type="entry name" value="S-adenosyl-L-methionine-dependent methyltransferases"/>
    <property type="match status" value="1"/>
</dbReference>
<dbReference type="FunFam" id="2.30.140.10:FF:000001">
    <property type="entry name" value="SPE3p Spermidine synthase"/>
    <property type="match status" value="1"/>
</dbReference>
<protein>
    <submittedName>
        <fullName evidence="6">Similar to Saccharomyces cerevisiae YPR069C SPE3 Spermidine synthase involved in biosynthesis of spermidine and also in biosynthesis of pantothenic acid</fullName>
    </submittedName>
</protein>
<dbReference type="InterPro" id="IPR029063">
    <property type="entry name" value="SAM-dependent_MTases_sf"/>
</dbReference>
<sequence>MTELTHYTIKNGWFSEVSDDSFPGQAMQLRVEKILHVEQSQYQDVLVFKSTDYGNVLVLDGVIQASERDEFAYQEMITHLALNSHPNPQRVLVIGGGDGGVLREIVKHETVKEAVLVEIDECVIRVSKQYLPDMARGFDHPKVTLRVEDGFKYLSELTTKFDVIITDSSDPEGPAESLFGVPFYNLLSRSLADDNGIVVTQCSENIWLNLNLLKEFRDTCRKVFPVVEYAYTTVPTYTSGQLGLFVCCKNPAANVKIPLRKWSEETEMTINRYYNSTLHTASFVLPTWARLVLNKKEA</sequence>
<evidence type="ECO:0000256" key="3">
    <source>
        <dbReference type="PROSITE-ProRule" id="PRU00354"/>
    </source>
</evidence>
<dbReference type="InterPro" id="IPR037163">
    <property type="entry name" value="Spermidine_synt_N_sf"/>
</dbReference>
<dbReference type="GO" id="GO:0008295">
    <property type="term" value="P:spermidine biosynthetic process"/>
    <property type="evidence" value="ECO:0007669"/>
    <property type="project" value="TreeGrafter"/>
</dbReference>
<keyword evidence="3" id="KW-0620">Polyamine biosynthesis</keyword>
<name>A0A0J9XHU3_GEOCN</name>
<dbReference type="NCBIfam" id="TIGR00417">
    <property type="entry name" value="speE"/>
    <property type="match status" value="1"/>
</dbReference>
<dbReference type="InterPro" id="IPR030374">
    <property type="entry name" value="PABS"/>
</dbReference>
<evidence type="ECO:0000256" key="1">
    <source>
        <dbReference type="ARBA" id="ARBA00007867"/>
    </source>
</evidence>
<dbReference type="PROSITE" id="PS01330">
    <property type="entry name" value="PABS_1"/>
    <property type="match status" value="1"/>
</dbReference>
<dbReference type="OrthoDB" id="38125at2759"/>
<feature type="domain" description="PABS" evidence="5">
    <location>
        <begin position="11"/>
        <end position="249"/>
    </location>
</feature>
<evidence type="ECO:0000256" key="4">
    <source>
        <dbReference type="RuleBase" id="RU003836"/>
    </source>
</evidence>
<dbReference type="FunFam" id="3.40.50.150:FF:000013">
    <property type="entry name" value="Spermidine synthase"/>
    <property type="match status" value="1"/>
</dbReference>
<comment type="caution">
    <text evidence="6">The sequence shown here is derived from an EMBL/GenBank/DDBJ whole genome shotgun (WGS) entry which is preliminary data.</text>
</comment>
<comment type="similarity">
    <text evidence="1 4">Belongs to the spermidine/spermine synthase family.</text>
</comment>
<keyword evidence="7" id="KW-1185">Reference proteome</keyword>
<feature type="active site" description="Proton acceptor" evidence="3">
    <location>
        <position position="167"/>
    </location>
</feature>
<dbReference type="GO" id="GO:0004766">
    <property type="term" value="F:spermidine synthase activity"/>
    <property type="evidence" value="ECO:0007669"/>
    <property type="project" value="TreeGrafter"/>
</dbReference>
<keyword evidence="2 3" id="KW-0808">Transferase</keyword>
<organism evidence="6 7">
    <name type="scientific">Geotrichum candidum</name>
    <name type="common">Oospora lactis</name>
    <name type="synonym">Dipodascus geotrichum</name>
    <dbReference type="NCBI Taxonomy" id="1173061"/>
    <lineage>
        <taxon>Eukaryota</taxon>
        <taxon>Fungi</taxon>
        <taxon>Dikarya</taxon>
        <taxon>Ascomycota</taxon>
        <taxon>Saccharomycotina</taxon>
        <taxon>Dipodascomycetes</taxon>
        <taxon>Dipodascales</taxon>
        <taxon>Dipodascaceae</taxon>
        <taxon>Geotrichum</taxon>
    </lineage>
</organism>
<dbReference type="EMBL" id="CCBN010000015">
    <property type="protein sequence ID" value="CDO56517.1"/>
    <property type="molecule type" value="Genomic_DNA"/>
</dbReference>
<dbReference type="HAMAP" id="MF_00198">
    <property type="entry name" value="Spermidine_synth"/>
    <property type="match status" value="1"/>
</dbReference>
<dbReference type="Proteomes" id="UP000242525">
    <property type="component" value="Unassembled WGS sequence"/>
</dbReference>
<dbReference type="STRING" id="1173061.A0A0J9XHU3"/>
<accession>A0A0J9XHU3</accession>
<evidence type="ECO:0000256" key="2">
    <source>
        <dbReference type="ARBA" id="ARBA00022679"/>
    </source>
</evidence>
<dbReference type="CDD" id="cd02440">
    <property type="entry name" value="AdoMet_MTases"/>
    <property type="match status" value="1"/>
</dbReference>
<evidence type="ECO:0000313" key="6">
    <source>
        <dbReference type="EMBL" id="CDO56517.1"/>
    </source>
</evidence>
<dbReference type="InterPro" id="IPR030668">
    <property type="entry name" value="Spermi_synthase_euk"/>
</dbReference>
<proteinExistence type="inferred from homology"/>
<dbReference type="AlphaFoldDB" id="A0A0J9XHU3"/>
<dbReference type="Pfam" id="PF01564">
    <property type="entry name" value="Spermine_synth"/>
    <property type="match status" value="1"/>
</dbReference>
<dbReference type="Pfam" id="PF17284">
    <property type="entry name" value="Spermine_synt_N"/>
    <property type="match status" value="1"/>
</dbReference>
<gene>
    <name evidence="6" type="ORF">BN980_GECA15s02364g</name>
</gene>
<dbReference type="GO" id="GO:0015940">
    <property type="term" value="P:pantothenate biosynthetic process"/>
    <property type="evidence" value="ECO:0007669"/>
    <property type="project" value="UniProtKB-ARBA"/>
</dbReference>
<reference evidence="6" key="1">
    <citation type="submission" date="2014-03" db="EMBL/GenBank/DDBJ databases">
        <authorList>
            <person name="Casaregola S."/>
        </authorList>
    </citation>
    <scope>NUCLEOTIDE SEQUENCE [LARGE SCALE GENOMIC DNA]</scope>
    <source>
        <strain evidence="6">CLIB 918</strain>
    </source>
</reference>